<dbReference type="GeneID" id="80018979"/>
<dbReference type="Proteomes" id="UP001060355">
    <property type="component" value="Segment"/>
</dbReference>
<accession>A0A9E7NIP3</accession>
<reference evidence="1" key="1">
    <citation type="submission" date="2022-05" db="EMBL/GenBank/DDBJ databases">
        <authorList>
            <person name="Ashby S."/>
            <person name="Bressette G."/>
            <person name="Brown S."/>
            <person name="Charles S."/>
            <person name="Neely M.N."/>
            <person name="Molloy S.D."/>
            <person name="Garlena R.A."/>
            <person name="Russell D.A."/>
            <person name="Jacobs-Sera D."/>
            <person name="Hatfull G.F."/>
        </authorList>
    </citation>
    <scope>NUCLEOTIDE SEQUENCE</scope>
</reference>
<dbReference type="KEGG" id="vg:80018979"/>
<evidence type="ECO:0000313" key="1">
    <source>
        <dbReference type="EMBL" id="UTN92996.1"/>
    </source>
</evidence>
<protein>
    <submittedName>
        <fullName evidence="1">Uncharacterized protein</fullName>
    </submittedName>
</protein>
<dbReference type="EMBL" id="ON456347">
    <property type="protein sequence ID" value="UTN92996.1"/>
    <property type="molecule type" value="Genomic_DNA"/>
</dbReference>
<dbReference type="RefSeq" id="YP_010754396.1">
    <property type="nucleotide sequence ID" value="NC_073459.1"/>
</dbReference>
<proteinExistence type="predicted"/>
<name>A0A9E7NIP3_9CAUD</name>
<evidence type="ECO:0000313" key="2">
    <source>
        <dbReference type="Proteomes" id="UP001060355"/>
    </source>
</evidence>
<keyword evidence="2" id="KW-1185">Reference proteome</keyword>
<sequence>MTDDHFDVLDTDTDTSMGRWCDTCLTSRHADCKPAGCRADRDRAHRRPT</sequence>
<organism evidence="1 2">
    <name type="scientific">Gordonia phage Finkle</name>
    <dbReference type="NCBI Taxonomy" id="2926099"/>
    <lineage>
        <taxon>Viruses</taxon>
        <taxon>Duplodnaviria</taxon>
        <taxon>Heunggongvirae</taxon>
        <taxon>Uroviricota</taxon>
        <taxon>Caudoviricetes</taxon>
        <taxon>Finkelvirus</taxon>
        <taxon>Finkelvirus finkel</taxon>
    </lineage>
</organism>
<gene>
    <name evidence="1" type="primary">83</name>
    <name evidence="1" type="ORF">SEA_FINKLE_83</name>
</gene>